<protein>
    <recommendedName>
        <fullName evidence="2">Terminase large subunit gp17-like C-terminal domain-containing protein</fullName>
    </recommendedName>
</protein>
<proteinExistence type="predicted"/>
<evidence type="ECO:0000259" key="2">
    <source>
        <dbReference type="Pfam" id="PF17289"/>
    </source>
</evidence>
<reference evidence="3 4" key="1">
    <citation type="submission" date="2015-07" db="EMBL/GenBank/DDBJ databases">
        <title>Genome sequence of Leptolinea tardivitalis DSM 16556.</title>
        <authorList>
            <person name="Hemp J."/>
            <person name="Ward L.M."/>
            <person name="Pace L.A."/>
            <person name="Fischer W.W."/>
        </authorList>
    </citation>
    <scope>NUCLEOTIDE SEQUENCE [LARGE SCALE GENOMIC DNA]</scope>
    <source>
        <strain evidence="3 4">YMTK-2</strain>
    </source>
</reference>
<gene>
    <name evidence="3" type="ORF">ADM99_16075</name>
</gene>
<dbReference type="InterPro" id="IPR035421">
    <property type="entry name" value="Terminase_6C"/>
</dbReference>
<accession>A0A0P6X703</accession>
<dbReference type="AlphaFoldDB" id="A0A0P6X703"/>
<dbReference type="EMBL" id="LGCK01000014">
    <property type="protein sequence ID" value="KPL70753.1"/>
    <property type="molecule type" value="Genomic_DNA"/>
</dbReference>
<comment type="caution">
    <text evidence="3">The sequence shown here is derived from an EMBL/GenBank/DDBJ whole genome shotgun (WGS) entry which is preliminary data.</text>
</comment>
<sequence>MKALLRNPVAFTEYTGGIRLREYQCSPMLAILKSVLAHRGLSFVIMFPRQSGKNELQAQLECYLLTLLSQTPAELVKISPTWKPQSQNAMRRLERVLQQNRIVQRQWRKENGYIYRVGSARMMFFSGAPEANIVGATASTLLEVDEAQDVSIIKYDKDIAPMAASTNATRVFWGTAWTSKTLLARELRAARQSEQADGIRRAFVLTAREVAAEVEAYGRFVAEQTARLGRDHPLVKTQFFSEEIDAEGGMFPPSRRQVMRGGRHAASGMPQPGCIYAMLLDVAGEDESASADSSGQVNRRRDSTALTIVQVDLSTLQDDLLRAPTYRCVHRRLWTGIKHTALYGQLHALIETWQPQVVVMDATGIGAGLASFLQKRFPNKVLPFLFNHVSKSKLGWDFLSVCDSGRWQEPNTGGIDDQSALQALFWRQVEGAQYRVDDSPGRLMKWSVPDGTRDPLTGEPLHDDLLISAALCAVLDGYAWFDPQPALLVPGQDPLFDLDSGEY</sequence>
<dbReference type="Gene3D" id="3.30.420.240">
    <property type="match status" value="1"/>
</dbReference>
<organism evidence="3 4">
    <name type="scientific">Leptolinea tardivitalis</name>
    <dbReference type="NCBI Taxonomy" id="229920"/>
    <lineage>
        <taxon>Bacteria</taxon>
        <taxon>Bacillati</taxon>
        <taxon>Chloroflexota</taxon>
        <taxon>Anaerolineae</taxon>
        <taxon>Anaerolineales</taxon>
        <taxon>Anaerolineaceae</taxon>
        <taxon>Leptolinea</taxon>
    </lineage>
</organism>
<dbReference type="Proteomes" id="UP000050430">
    <property type="component" value="Unassembled WGS sequence"/>
</dbReference>
<evidence type="ECO:0000313" key="3">
    <source>
        <dbReference type="EMBL" id="KPL70753.1"/>
    </source>
</evidence>
<dbReference type="PATRIC" id="fig|229920.5.peg.591"/>
<evidence type="ECO:0000313" key="4">
    <source>
        <dbReference type="Proteomes" id="UP000050430"/>
    </source>
</evidence>
<keyword evidence="4" id="KW-1185">Reference proteome</keyword>
<evidence type="ECO:0000256" key="1">
    <source>
        <dbReference type="ARBA" id="ARBA00022612"/>
    </source>
</evidence>
<dbReference type="Gene3D" id="3.40.50.300">
    <property type="entry name" value="P-loop containing nucleotide triphosphate hydrolases"/>
    <property type="match status" value="1"/>
</dbReference>
<keyword evidence="1" id="KW-1188">Viral release from host cell</keyword>
<dbReference type="STRING" id="229920.ADM99_16075"/>
<dbReference type="Pfam" id="PF17289">
    <property type="entry name" value="Terminase_6C"/>
    <property type="match status" value="1"/>
</dbReference>
<dbReference type="InterPro" id="IPR027417">
    <property type="entry name" value="P-loop_NTPase"/>
</dbReference>
<name>A0A0P6X703_9CHLR</name>
<feature type="domain" description="Terminase large subunit gp17-like C-terminal" evidence="2">
    <location>
        <begin position="326"/>
        <end position="395"/>
    </location>
</feature>